<dbReference type="SUPFAM" id="SSF53738">
    <property type="entry name" value="Phosphoglucomutase, first 3 domains"/>
    <property type="match status" value="3"/>
</dbReference>
<dbReference type="Pfam" id="PF02879">
    <property type="entry name" value="PGM_PMM_II"/>
    <property type="match status" value="1"/>
</dbReference>
<dbReference type="GO" id="GO:0008966">
    <property type="term" value="F:phosphoglucosamine mutase activity"/>
    <property type="evidence" value="ECO:0007669"/>
    <property type="project" value="UniProtKB-UniRule"/>
</dbReference>
<keyword evidence="4 8" id="KW-0460">Magnesium</keyword>
<evidence type="ECO:0000256" key="8">
    <source>
        <dbReference type="HAMAP-Rule" id="MF_01554"/>
    </source>
</evidence>
<keyword evidence="5 8" id="KW-0413">Isomerase</keyword>
<comment type="catalytic activity">
    <reaction evidence="8 10">
        <text>alpha-D-glucosamine 1-phosphate = D-glucosamine 6-phosphate</text>
        <dbReference type="Rhea" id="RHEA:23424"/>
        <dbReference type="ChEBI" id="CHEBI:58516"/>
        <dbReference type="ChEBI" id="CHEBI:58725"/>
        <dbReference type="EC" id="5.4.2.10"/>
    </reaction>
</comment>
<dbReference type="Pfam" id="PF00408">
    <property type="entry name" value="PGM_PMM_IV"/>
    <property type="match status" value="1"/>
</dbReference>
<evidence type="ECO:0000259" key="12">
    <source>
        <dbReference type="Pfam" id="PF02878"/>
    </source>
</evidence>
<dbReference type="FunFam" id="3.40.120.10:FF:000002">
    <property type="entry name" value="Phosphoglucosamine mutase"/>
    <property type="match status" value="1"/>
</dbReference>
<evidence type="ECO:0000313" key="16">
    <source>
        <dbReference type="Proteomes" id="UP000070174"/>
    </source>
</evidence>
<dbReference type="EMBL" id="LRQE01000012">
    <property type="protein sequence ID" value="KXA31429.1"/>
    <property type="molecule type" value="Genomic_DNA"/>
</dbReference>
<accession>A0A133PRJ7</accession>
<dbReference type="GO" id="GO:0004615">
    <property type="term" value="F:phosphomannomutase activity"/>
    <property type="evidence" value="ECO:0007669"/>
    <property type="project" value="TreeGrafter"/>
</dbReference>
<reference evidence="15 16" key="1">
    <citation type="submission" date="2016-01" db="EMBL/GenBank/DDBJ databases">
        <authorList>
            <person name="Oliw E.H."/>
        </authorList>
    </citation>
    <scope>NUCLEOTIDE SEQUENCE [LARGE SCALE GENOMIC DNA]</scope>
    <source>
        <strain evidence="15 16">CMW7756A</strain>
    </source>
</reference>
<dbReference type="Pfam" id="PF02880">
    <property type="entry name" value="PGM_PMM_III"/>
    <property type="match status" value="1"/>
</dbReference>
<feature type="domain" description="Alpha-D-phosphohexomutase alpha/beta/alpha" evidence="14">
    <location>
        <begin position="256"/>
        <end position="368"/>
    </location>
</feature>
<evidence type="ECO:0000256" key="1">
    <source>
        <dbReference type="ARBA" id="ARBA00010231"/>
    </source>
</evidence>
<comment type="caution">
    <text evidence="15">The sequence shown here is derived from an EMBL/GenBank/DDBJ whole genome shotgun (WGS) entry which is preliminary data.</text>
</comment>
<evidence type="ECO:0000259" key="11">
    <source>
        <dbReference type="Pfam" id="PF00408"/>
    </source>
</evidence>
<dbReference type="InterPro" id="IPR005841">
    <property type="entry name" value="Alpha-D-phosphohexomutase_SF"/>
</dbReference>
<dbReference type="Gene3D" id="3.40.120.10">
    <property type="entry name" value="Alpha-D-Glucose-1,6-Bisphosphate, subunit A, domain 3"/>
    <property type="match status" value="3"/>
</dbReference>
<dbReference type="GO" id="GO:0005829">
    <property type="term" value="C:cytosol"/>
    <property type="evidence" value="ECO:0007669"/>
    <property type="project" value="TreeGrafter"/>
</dbReference>
<dbReference type="EC" id="5.4.2.10" evidence="6 8"/>
<gene>
    <name evidence="8" type="primary">glmM</name>
    <name evidence="15" type="ORF">HMPREF3229_00416</name>
</gene>
<dbReference type="InterPro" id="IPR005846">
    <property type="entry name" value="A-D-PHexomutase_a/b/a-III"/>
</dbReference>
<comment type="cofactor">
    <cofactor evidence="8">
        <name>Mg(2+)</name>
        <dbReference type="ChEBI" id="CHEBI:18420"/>
    </cofactor>
    <text evidence="8">Binds 1 Mg(2+) ion per subunit.</text>
</comment>
<dbReference type="InterPro" id="IPR016066">
    <property type="entry name" value="A-D-PHexomutase_CS"/>
</dbReference>
<evidence type="ECO:0000256" key="2">
    <source>
        <dbReference type="ARBA" id="ARBA00022553"/>
    </source>
</evidence>
<dbReference type="PROSITE" id="PS00710">
    <property type="entry name" value="PGM_PMM"/>
    <property type="match status" value="1"/>
</dbReference>
<feature type="active site" description="Phosphoserine intermediate" evidence="8">
    <location>
        <position position="99"/>
    </location>
</feature>
<comment type="function">
    <text evidence="8 10">Catalyzes the conversion of glucosamine-6-phosphate to glucosamine-1-phosphate.</text>
</comment>
<keyword evidence="3 8" id="KW-0479">Metal-binding</keyword>
<dbReference type="FunFam" id="3.40.120.10:FF:000001">
    <property type="entry name" value="Phosphoglucosamine mutase"/>
    <property type="match status" value="1"/>
</dbReference>
<evidence type="ECO:0000256" key="4">
    <source>
        <dbReference type="ARBA" id="ARBA00022842"/>
    </source>
</evidence>
<evidence type="ECO:0000256" key="6">
    <source>
        <dbReference type="ARBA" id="ARBA00066330"/>
    </source>
</evidence>
<feature type="domain" description="Alpha-D-phosphohexomutase alpha/beta/alpha" evidence="13">
    <location>
        <begin position="157"/>
        <end position="252"/>
    </location>
</feature>
<dbReference type="GO" id="GO:0000287">
    <property type="term" value="F:magnesium ion binding"/>
    <property type="evidence" value="ECO:0007669"/>
    <property type="project" value="UniProtKB-UniRule"/>
</dbReference>
<dbReference type="Pfam" id="PF02878">
    <property type="entry name" value="PGM_PMM_I"/>
    <property type="match status" value="1"/>
</dbReference>
<keyword evidence="2 8" id="KW-0597">Phosphoprotein</keyword>
<dbReference type="CDD" id="cd05802">
    <property type="entry name" value="GlmM"/>
    <property type="match status" value="1"/>
</dbReference>
<evidence type="ECO:0000259" key="13">
    <source>
        <dbReference type="Pfam" id="PF02879"/>
    </source>
</evidence>
<sequence length="447" mass="49114">MTRLFGTDGVRGIANKKLTPKLCYDIGRAAAYVLAKGKKGKVLVGRDTRLSGDLVESSLVAGFMSIGLDVDLAGVIPTPGVAYLTRTGDYLCGVSISASHNPYEHNGIKFFSSEGLKLDDEVEDEIEEKILSATKIYKDVTGEEIGRLNRSPEFTQKYVDYLKNLVDLDFSDFEVAVDAGNGAQSHIAEGVLKSYGAKVKIINNEPNGMNINDACGSTNPNLIQELVKKEGADIGMSFDGDADRIIAVDEEGNIVDGDHILAIVATYLKEDGRLKNNAAVGTIMSNMGLKKYLEKIDVDFIETKVGDRYILEKMLSDDYVIGAEQSGHVIFLDHNTTGDGLATGIHLLEIMKKTGKKLSELNKLMRNYPQVLKNARVREDLKNKYQDFPEIMDAIREVEENYHGSGRVVIRPSGTEALVRVMIEGEDQDKLSIDADKLVKLIEDKLN</sequence>
<dbReference type="RefSeq" id="WP_060799710.1">
    <property type="nucleotide sequence ID" value="NZ_KQ957090.1"/>
</dbReference>
<dbReference type="InterPro" id="IPR005845">
    <property type="entry name" value="A-D-PHexomutase_a/b/a-II"/>
</dbReference>
<feature type="binding site" evidence="8">
    <location>
        <position position="241"/>
    </location>
    <ligand>
        <name>Mg(2+)</name>
        <dbReference type="ChEBI" id="CHEBI:18420"/>
    </ligand>
</feature>
<dbReference type="PATRIC" id="fig|54005.3.peg.411"/>
<dbReference type="InterPro" id="IPR016055">
    <property type="entry name" value="A-D-PHexomutase_a/b/a-I/II/III"/>
</dbReference>
<dbReference type="HAMAP" id="MF_01554_B">
    <property type="entry name" value="GlmM_B"/>
    <property type="match status" value="1"/>
</dbReference>
<dbReference type="InterPro" id="IPR005843">
    <property type="entry name" value="A-D-PHexomutase_C"/>
</dbReference>
<feature type="binding site" description="via phosphate group" evidence="8">
    <location>
        <position position="99"/>
    </location>
    <ligand>
        <name>Mg(2+)</name>
        <dbReference type="ChEBI" id="CHEBI:18420"/>
    </ligand>
</feature>
<dbReference type="InterPro" id="IPR036900">
    <property type="entry name" value="A-D-PHexomutase_C_sf"/>
</dbReference>
<dbReference type="Gene3D" id="3.30.310.50">
    <property type="entry name" value="Alpha-D-phosphohexomutase, C-terminal domain"/>
    <property type="match status" value="1"/>
</dbReference>
<dbReference type="NCBIfam" id="TIGR01455">
    <property type="entry name" value="glmM"/>
    <property type="match status" value="1"/>
</dbReference>
<evidence type="ECO:0000256" key="3">
    <source>
        <dbReference type="ARBA" id="ARBA00022723"/>
    </source>
</evidence>
<evidence type="ECO:0000259" key="14">
    <source>
        <dbReference type="Pfam" id="PF02880"/>
    </source>
</evidence>
<dbReference type="GO" id="GO:0009252">
    <property type="term" value="P:peptidoglycan biosynthetic process"/>
    <property type="evidence" value="ECO:0007669"/>
    <property type="project" value="TreeGrafter"/>
</dbReference>
<proteinExistence type="inferred from homology"/>
<evidence type="ECO:0000256" key="10">
    <source>
        <dbReference type="RuleBase" id="RU004327"/>
    </source>
</evidence>
<dbReference type="GO" id="GO:0005975">
    <property type="term" value="P:carbohydrate metabolic process"/>
    <property type="evidence" value="ECO:0007669"/>
    <property type="project" value="InterPro"/>
</dbReference>
<protein>
    <recommendedName>
        <fullName evidence="7 8">Phosphoglucosamine mutase</fullName>
        <ecNumber evidence="6 8">5.4.2.10</ecNumber>
    </recommendedName>
</protein>
<name>A0A133PRJ7_9FIRM</name>
<dbReference type="SUPFAM" id="SSF55957">
    <property type="entry name" value="Phosphoglucomutase, C-terminal domain"/>
    <property type="match status" value="1"/>
</dbReference>
<dbReference type="InterPro" id="IPR050060">
    <property type="entry name" value="Phosphoglucosamine_mutase"/>
</dbReference>
<dbReference type="PANTHER" id="PTHR42946">
    <property type="entry name" value="PHOSPHOHEXOSE MUTASE"/>
    <property type="match status" value="1"/>
</dbReference>
<dbReference type="InterPro" id="IPR006352">
    <property type="entry name" value="GlmM_bact"/>
</dbReference>
<feature type="binding site" evidence="8">
    <location>
        <position position="239"/>
    </location>
    <ligand>
        <name>Mg(2+)</name>
        <dbReference type="ChEBI" id="CHEBI:18420"/>
    </ligand>
</feature>
<comment type="similarity">
    <text evidence="1 8 9">Belongs to the phosphohexose mutase family.</text>
</comment>
<dbReference type="PANTHER" id="PTHR42946:SF1">
    <property type="entry name" value="PHOSPHOGLUCOMUTASE (ALPHA-D-GLUCOSE-1,6-BISPHOSPHATE-DEPENDENT)"/>
    <property type="match status" value="1"/>
</dbReference>
<feature type="modified residue" description="Phosphoserine" evidence="8">
    <location>
        <position position="99"/>
    </location>
</feature>
<feature type="domain" description="Alpha-D-phosphohexomutase alpha/beta/alpha" evidence="12">
    <location>
        <begin position="3"/>
        <end position="134"/>
    </location>
</feature>
<evidence type="ECO:0000256" key="9">
    <source>
        <dbReference type="RuleBase" id="RU004326"/>
    </source>
</evidence>
<comment type="PTM">
    <text evidence="8">Activated by phosphorylation.</text>
</comment>
<organism evidence="15">
    <name type="scientific">Peptoniphilus harei</name>
    <dbReference type="NCBI Taxonomy" id="54005"/>
    <lineage>
        <taxon>Bacteria</taxon>
        <taxon>Bacillati</taxon>
        <taxon>Bacillota</taxon>
        <taxon>Tissierellia</taxon>
        <taxon>Tissierellales</taxon>
        <taxon>Peptoniphilaceae</taxon>
        <taxon>Peptoniphilus</taxon>
    </lineage>
</organism>
<dbReference type="GO" id="GO:0006048">
    <property type="term" value="P:UDP-N-acetylglucosamine biosynthetic process"/>
    <property type="evidence" value="ECO:0007669"/>
    <property type="project" value="TreeGrafter"/>
</dbReference>
<evidence type="ECO:0000256" key="5">
    <source>
        <dbReference type="ARBA" id="ARBA00023235"/>
    </source>
</evidence>
<dbReference type="InterPro" id="IPR005844">
    <property type="entry name" value="A-D-PHexomutase_a/b/a-I"/>
</dbReference>
<dbReference type="Proteomes" id="UP000070174">
    <property type="component" value="Unassembled WGS sequence"/>
</dbReference>
<evidence type="ECO:0000256" key="7">
    <source>
        <dbReference type="ARBA" id="ARBA00068193"/>
    </source>
</evidence>
<evidence type="ECO:0000313" key="15">
    <source>
        <dbReference type="EMBL" id="KXA31429.1"/>
    </source>
</evidence>
<dbReference type="AlphaFoldDB" id="A0A133PRJ7"/>
<feature type="domain" description="Alpha-D-phosphohexomutase C-terminal" evidence="11">
    <location>
        <begin position="373"/>
        <end position="431"/>
    </location>
</feature>
<dbReference type="PRINTS" id="PR00509">
    <property type="entry name" value="PGMPMM"/>
</dbReference>
<feature type="binding site" evidence="8">
    <location>
        <position position="243"/>
    </location>
    <ligand>
        <name>Mg(2+)</name>
        <dbReference type="ChEBI" id="CHEBI:18420"/>
    </ligand>
</feature>